<organism evidence="3 4">
    <name type="scientific">Caenorhabditis tropicalis</name>
    <dbReference type="NCBI Taxonomy" id="1561998"/>
    <lineage>
        <taxon>Eukaryota</taxon>
        <taxon>Metazoa</taxon>
        <taxon>Ecdysozoa</taxon>
        <taxon>Nematoda</taxon>
        <taxon>Chromadorea</taxon>
        <taxon>Rhabditida</taxon>
        <taxon>Rhabditina</taxon>
        <taxon>Rhabditomorpha</taxon>
        <taxon>Rhabditoidea</taxon>
        <taxon>Rhabditidae</taxon>
        <taxon>Peloderinae</taxon>
        <taxon>Caenorhabditis</taxon>
    </lineage>
</organism>
<dbReference type="PANTHER" id="PTHR36936:SF2">
    <property type="entry name" value="C2H2-TYPE DOMAIN-CONTAINING PROTEIN"/>
    <property type="match status" value="1"/>
</dbReference>
<feature type="domain" description="C2H2-type" evidence="2">
    <location>
        <begin position="162"/>
        <end position="187"/>
    </location>
</feature>
<name>A0A1I7UD66_9PELO</name>
<feature type="domain" description="C2H2-type" evidence="2">
    <location>
        <begin position="281"/>
        <end position="308"/>
    </location>
</feature>
<dbReference type="InterPro" id="IPR013087">
    <property type="entry name" value="Znf_C2H2_type"/>
</dbReference>
<feature type="region of interest" description="Disordered" evidence="1">
    <location>
        <begin position="736"/>
        <end position="757"/>
    </location>
</feature>
<sequence>MGSPRRGLLLFLNRKNSPNGVSTVAICRLCNHTPFGGKLFFQHLFTLSHTQKLSASTVSRKSFSFWKDHIERCRGITVTVPLARQPSENNEFTEENRESELSDSLVFKTIPLFSSGVSKEKEKLSASEVDLLVNLMLKIDAQNWRGERDCLSMFIKTVSRPKFCDVCQYNTPLRTYKFARHMMSEMHLNALTGVSQKEFNFWVNLLTLESDSSIDPADRMRILYKKNTRPIPLLDFKIESLLIEKPYRDDRLSQLQETLMNMKDQLVHTNPFGPSNSHEEIACFACNLPKNHFKSQSELIFHIFSEQHVKYLRQFGFSEKAVLWWKKFFDDVKNQSFSSISEPSRIATVVPTTVSTVPPPPDVPRVPLLHLPMKDAKMSTQKVFVMSTREMVTTLQPRGKEIAEKRIVDWKCEYCSSSPLTTELKAFEHIVSQKHLEKVKFRAPVEDLVHWKNWTKIMNEGGPVERKEEETESKTEQNVPRAPMLDQVPPNVPYVNQKGKIYSRLGNYIRRFQKCTPEQLEKARAMSVNWKCTYCKDKTLPNMLYAFNHIMSMGHLENMSHVASIEDLDFWKSWAKGILGDSKETTPVPRVAKEVTPEPAPSKVVVLETVPIKVAKAVEPAPRKTVRAQNNPRIPMLDEMKEGDTAVSKERFNEALDECLRVFKSGGKHMHMKNKVLRAQCNICGTPKKLFNTSNYPDAFLHIAKPNHRMNMNYTASASDLQYWMDWVKEWKKEVEKGTKKSAPNNEPKKKEVTPERAPITSKSWLLTLAHPYLSDDPRIPLLDVLRNQSGLLSKSEYQSKFLACRVVHQLCGESKATRQKVNCTCYHCPGNHRMTTIHEIMDHVFLSDHARMINYQGSAADFAYYEQLQKSMRVRDQLQAQGCAIPVETIVTKQPEVSAKTPPVLVVNPIRAPVTPVCSIPLFKTPSSTRQTLEIKWTCPTNIQYEFLTRLKLYNFATRKTYMEELPRCEACGIDMSGWTLLACALHAFSVSHLHKYQLMGGQVSIEDYEWWNQMVRSSLLSLPSPSKLKPCRMGIYVSPLIDLHVFTEFTSYEKELISNVDVNKLNGYTEQLVSKFGGCLICGVWLLSPVEVVNHYFSAVHLKK</sequence>
<accession>A0A1I7UD66</accession>
<feature type="domain" description="C2H2-type" evidence="2">
    <location>
        <begin position="679"/>
        <end position="708"/>
    </location>
</feature>
<dbReference type="Proteomes" id="UP000095282">
    <property type="component" value="Unplaced"/>
</dbReference>
<protein>
    <submittedName>
        <fullName evidence="4">C2H2-type domain-containing protein</fullName>
    </submittedName>
</protein>
<dbReference type="SMART" id="SM00355">
    <property type="entry name" value="ZnF_C2H2"/>
    <property type="match status" value="7"/>
</dbReference>
<feature type="domain" description="C2H2-type" evidence="2">
    <location>
        <begin position="410"/>
        <end position="435"/>
    </location>
</feature>
<evidence type="ECO:0000313" key="3">
    <source>
        <dbReference type="Proteomes" id="UP000095282"/>
    </source>
</evidence>
<keyword evidence="3" id="KW-1185">Reference proteome</keyword>
<feature type="compositionally biased region" description="Basic and acidic residues" evidence="1">
    <location>
        <begin position="463"/>
        <end position="475"/>
    </location>
</feature>
<feature type="domain" description="C2H2-type" evidence="2">
    <location>
        <begin position="530"/>
        <end position="555"/>
    </location>
</feature>
<evidence type="ECO:0000313" key="4">
    <source>
        <dbReference type="WBParaSite" id="Csp11.Scaffold629.g8148.t1"/>
    </source>
</evidence>
<dbReference type="WBParaSite" id="Csp11.Scaffold629.g8148.t1">
    <property type="protein sequence ID" value="Csp11.Scaffold629.g8148.t1"/>
    <property type="gene ID" value="Csp11.Scaffold629.g8148"/>
</dbReference>
<dbReference type="AlphaFoldDB" id="A0A1I7UD66"/>
<evidence type="ECO:0000256" key="1">
    <source>
        <dbReference type="SAM" id="MobiDB-lite"/>
    </source>
</evidence>
<evidence type="ECO:0000259" key="2">
    <source>
        <dbReference type="SMART" id="SM00355"/>
    </source>
</evidence>
<feature type="region of interest" description="Disordered" evidence="1">
    <location>
        <begin position="461"/>
        <end position="487"/>
    </location>
</feature>
<feature type="domain" description="C2H2-type" evidence="2">
    <location>
        <begin position="25"/>
        <end position="49"/>
    </location>
</feature>
<reference evidence="4" key="1">
    <citation type="submission" date="2016-11" db="UniProtKB">
        <authorList>
            <consortium name="WormBaseParasite"/>
        </authorList>
    </citation>
    <scope>IDENTIFICATION</scope>
</reference>
<dbReference type="PANTHER" id="PTHR36936">
    <property type="entry name" value="PROTEIN CBG25168"/>
    <property type="match status" value="1"/>
</dbReference>
<feature type="domain" description="C2H2-type" evidence="2">
    <location>
        <begin position="1079"/>
        <end position="1103"/>
    </location>
</feature>
<proteinExistence type="predicted"/>